<reference evidence="2 3" key="1">
    <citation type="journal article" date="2018" name="Cell">
        <title>The Chara Genome: Secondary Complexity and Implications for Plant Terrestrialization.</title>
        <authorList>
            <person name="Nishiyama T."/>
            <person name="Sakayama H."/>
            <person name="Vries J.D."/>
            <person name="Buschmann H."/>
            <person name="Saint-Marcoux D."/>
            <person name="Ullrich K.K."/>
            <person name="Haas F.B."/>
            <person name="Vanderstraeten L."/>
            <person name="Becker D."/>
            <person name="Lang D."/>
            <person name="Vosolsobe S."/>
            <person name="Rombauts S."/>
            <person name="Wilhelmsson P.K.I."/>
            <person name="Janitza P."/>
            <person name="Kern R."/>
            <person name="Heyl A."/>
            <person name="Rumpler F."/>
            <person name="Villalobos L.I.A.C."/>
            <person name="Clay J.M."/>
            <person name="Skokan R."/>
            <person name="Toyoda A."/>
            <person name="Suzuki Y."/>
            <person name="Kagoshima H."/>
            <person name="Schijlen E."/>
            <person name="Tajeshwar N."/>
            <person name="Catarino B."/>
            <person name="Hetherington A.J."/>
            <person name="Saltykova A."/>
            <person name="Bonnot C."/>
            <person name="Breuninger H."/>
            <person name="Symeonidi A."/>
            <person name="Radhakrishnan G.V."/>
            <person name="Van Nieuwerburgh F."/>
            <person name="Deforce D."/>
            <person name="Chang C."/>
            <person name="Karol K.G."/>
            <person name="Hedrich R."/>
            <person name="Ulvskov P."/>
            <person name="Glockner G."/>
            <person name="Delwiche C.F."/>
            <person name="Petrasek J."/>
            <person name="Van de Peer Y."/>
            <person name="Friml J."/>
            <person name="Beilby M."/>
            <person name="Dolan L."/>
            <person name="Kohara Y."/>
            <person name="Sugano S."/>
            <person name="Fujiyama A."/>
            <person name="Delaux P.-M."/>
            <person name="Quint M."/>
            <person name="TheiBen G."/>
            <person name="Hagemann M."/>
            <person name="Harholt J."/>
            <person name="Dunand C."/>
            <person name="Zachgo S."/>
            <person name="Langdale J."/>
            <person name="Maumus F."/>
            <person name="Straeten D.V.D."/>
            <person name="Gould S.B."/>
            <person name="Rensing S.A."/>
        </authorList>
    </citation>
    <scope>NUCLEOTIDE SEQUENCE [LARGE SCALE GENOMIC DNA]</scope>
    <source>
        <strain evidence="2 3">S276</strain>
    </source>
</reference>
<accession>A0A388KC10</accession>
<feature type="compositionally biased region" description="Low complexity" evidence="1">
    <location>
        <begin position="192"/>
        <end position="201"/>
    </location>
</feature>
<sequence>MKDKSEDMLAIVWELEEGPDPRLDVYIDWRRADGIMSVCKTLFNEGRDLYALQEDWLEGIIDREDAHEVTAVPSRLTTTSMDGCDNNNSNNDNSGENTNNNNSGENIIINNNNNNNNNNDNINTNDDEDDNDDYGSSRADSCVRAVAIISDTMGEMPQVDDGEIGVGTKKGFVISPPSTIGEDDDGDDGVHDQGSSGVGSDSQAAEIIITAMGGMLQVDVVGYAVDTEKWFTAFPPFNLHTEFLLVVWRRIGVG</sequence>
<gene>
    <name evidence="2" type="ORF">CBR_g734</name>
</gene>
<protein>
    <submittedName>
        <fullName evidence="2">Uncharacterized protein</fullName>
    </submittedName>
</protein>
<dbReference type="EMBL" id="BFEA01000089">
    <property type="protein sequence ID" value="GBG67604.1"/>
    <property type="molecule type" value="Genomic_DNA"/>
</dbReference>
<evidence type="ECO:0000256" key="1">
    <source>
        <dbReference type="SAM" id="MobiDB-lite"/>
    </source>
</evidence>
<dbReference type="Gramene" id="GBG67604">
    <property type="protein sequence ID" value="GBG67604"/>
    <property type="gene ID" value="CBR_g734"/>
</dbReference>
<evidence type="ECO:0000313" key="3">
    <source>
        <dbReference type="Proteomes" id="UP000265515"/>
    </source>
</evidence>
<organism evidence="2 3">
    <name type="scientific">Chara braunii</name>
    <name type="common">Braun's stonewort</name>
    <dbReference type="NCBI Taxonomy" id="69332"/>
    <lineage>
        <taxon>Eukaryota</taxon>
        <taxon>Viridiplantae</taxon>
        <taxon>Streptophyta</taxon>
        <taxon>Charophyceae</taxon>
        <taxon>Charales</taxon>
        <taxon>Characeae</taxon>
        <taxon>Chara</taxon>
    </lineage>
</organism>
<dbReference type="Proteomes" id="UP000265515">
    <property type="component" value="Unassembled WGS sequence"/>
</dbReference>
<feature type="compositionally biased region" description="Low complexity" evidence="1">
    <location>
        <begin position="85"/>
        <end position="124"/>
    </location>
</feature>
<name>A0A388KC10_CHABU</name>
<proteinExistence type="predicted"/>
<feature type="region of interest" description="Disordered" evidence="1">
    <location>
        <begin position="74"/>
        <end position="138"/>
    </location>
</feature>
<dbReference type="AlphaFoldDB" id="A0A388KC10"/>
<evidence type="ECO:0000313" key="2">
    <source>
        <dbReference type="EMBL" id="GBG67604.1"/>
    </source>
</evidence>
<comment type="caution">
    <text evidence="2">The sequence shown here is derived from an EMBL/GenBank/DDBJ whole genome shotgun (WGS) entry which is preliminary data.</text>
</comment>
<feature type="region of interest" description="Disordered" evidence="1">
    <location>
        <begin position="169"/>
        <end position="201"/>
    </location>
</feature>
<keyword evidence="3" id="KW-1185">Reference proteome</keyword>